<dbReference type="EMBL" id="UINC01088998">
    <property type="protein sequence ID" value="SVC39711.1"/>
    <property type="molecule type" value="Genomic_DNA"/>
</dbReference>
<evidence type="ECO:0000256" key="4">
    <source>
        <dbReference type="ARBA" id="ARBA00023239"/>
    </source>
</evidence>
<dbReference type="NCBIfam" id="NF003031">
    <property type="entry name" value="PRK03910.1-4"/>
    <property type="match status" value="1"/>
</dbReference>
<dbReference type="PANTHER" id="PTHR43780">
    <property type="entry name" value="1-AMINOCYCLOPROPANE-1-CARBOXYLATE DEAMINASE-RELATED"/>
    <property type="match status" value="1"/>
</dbReference>
<protein>
    <recommendedName>
        <fullName evidence="5">Tryptophan synthase beta chain-like PALP domain-containing protein</fullName>
    </recommendedName>
</protein>
<evidence type="ECO:0000313" key="6">
    <source>
        <dbReference type="EMBL" id="SVC39711.1"/>
    </source>
</evidence>
<dbReference type="Gene3D" id="3.40.50.1100">
    <property type="match status" value="2"/>
</dbReference>
<dbReference type="InterPro" id="IPR027278">
    <property type="entry name" value="ACCD_DCysDesulf"/>
</dbReference>
<name>A0A382LXS7_9ZZZZ</name>
<dbReference type="GO" id="GO:0019148">
    <property type="term" value="F:D-cysteine desulfhydrase activity"/>
    <property type="evidence" value="ECO:0007669"/>
    <property type="project" value="TreeGrafter"/>
</dbReference>
<gene>
    <name evidence="6" type="ORF">METZ01_LOCUS292565</name>
</gene>
<organism evidence="6">
    <name type="scientific">marine metagenome</name>
    <dbReference type="NCBI Taxonomy" id="408172"/>
    <lineage>
        <taxon>unclassified sequences</taxon>
        <taxon>metagenomes</taxon>
        <taxon>ecological metagenomes</taxon>
    </lineage>
</organism>
<dbReference type="InterPro" id="IPR001926">
    <property type="entry name" value="TrpB-like_PALP"/>
</dbReference>
<dbReference type="PIRSF" id="PIRSF006278">
    <property type="entry name" value="ACCD_DCysDesulf"/>
    <property type="match status" value="1"/>
</dbReference>
<comment type="cofactor">
    <cofactor evidence="1">
        <name>pyridoxal 5'-phosphate</name>
        <dbReference type="ChEBI" id="CHEBI:597326"/>
    </cofactor>
</comment>
<reference evidence="6" key="1">
    <citation type="submission" date="2018-05" db="EMBL/GenBank/DDBJ databases">
        <authorList>
            <person name="Lanie J.A."/>
            <person name="Ng W.-L."/>
            <person name="Kazmierczak K.M."/>
            <person name="Andrzejewski T.M."/>
            <person name="Davidsen T.M."/>
            <person name="Wayne K.J."/>
            <person name="Tettelin H."/>
            <person name="Glass J.I."/>
            <person name="Rusch D."/>
            <person name="Podicherti R."/>
            <person name="Tsui H.-C.T."/>
            <person name="Winkler M.E."/>
        </authorList>
    </citation>
    <scope>NUCLEOTIDE SEQUENCE</scope>
</reference>
<dbReference type="PANTHER" id="PTHR43780:SF2">
    <property type="entry name" value="1-AMINOCYCLOPROPANE-1-CARBOXYLATE DEAMINASE-RELATED"/>
    <property type="match status" value="1"/>
</dbReference>
<dbReference type="InterPro" id="IPR036052">
    <property type="entry name" value="TrpB-like_PALP_sf"/>
</dbReference>
<comment type="similarity">
    <text evidence="2">Belongs to the ACC deaminase/D-cysteine desulfhydrase family.</text>
</comment>
<evidence type="ECO:0000256" key="3">
    <source>
        <dbReference type="ARBA" id="ARBA00022898"/>
    </source>
</evidence>
<dbReference type="Pfam" id="PF00291">
    <property type="entry name" value="PALP"/>
    <property type="match status" value="1"/>
</dbReference>
<evidence type="ECO:0000259" key="5">
    <source>
        <dbReference type="Pfam" id="PF00291"/>
    </source>
</evidence>
<evidence type="ECO:0000256" key="1">
    <source>
        <dbReference type="ARBA" id="ARBA00001933"/>
    </source>
</evidence>
<accession>A0A382LXS7</accession>
<sequence length="274" mass="29457">MHLAKFPRLHFAHLPTPLEPMGNLSRFLGGPEIWIKRDDCTGLAGGGNKTRKLEFLMADATNQNADMIITQGAVQSNHCRQTAAIAAKLQLECHLLLENRTGSKDPDFLNNGNVLLDEVYNAKLMEYPAGTDMNAEMQRLAEELKAAGRKPYIIPGGGSNHIGALGYVNAAFELISQCNERSLKIDHIVHATGSTGTQAGLATGLAAMHADINLLGISVRAPKDAQEENVFKLASATADYIGSGRSFSRDQIHANSDYVGEGYGLPTDGMIEAV</sequence>
<evidence type="ECO:0000256" key="2">
    <source>
        <dbReference type="ARBA" id="ARBA00008639"/>
    </source>
</evidence>
<keyword evidence="4" id="KW-0456">Lyase</keyword>
<feature type="domain" description="Tryptophan synthase beta chain-like PALP" evidence="5">
    <location>
        <begin position="12"/>
        <end position="274"/>
    </location>
</feature>
<dbReference type="FunFam" id="3.40.50.1100:FF:000017">
    <property type="entry name" value="D-cysteine desulfhydrase"/>
    <property type="match status" value="1"/>
</dbReference>
<proteinExistence type="inferred from homology"/>
<feature type="non-terminal residue" evidence="6">
    <location>
        <position position="274"/>
    </location>
</feature>
<dbReference type="AlphaFoldDB" id="A0A382LXS7"/>
<dbReference type="SUPFAM" id="SSF53686">
    <property type="entry name" value="Tryptophan synthase beta subunit-like PLP-dependent enzymes"/>
    <property type="match status" value="1"/>
</dbReference>
<keyword evidence="3" id="KW-0663">Pyridoxal phosphate</keyword>